<keyword evidence="9" id="KW-0826">Tungsten</keyword>
<keyword evidence="4" id="KW-1003">Cell membrane</keyword>
<dbReference type="FunFam" id="3.40.190.10:FF:000035">
    <property type="entry name" value="Molybdate ABC transporter substrate-binding protein"/>
    <property type="match status" value="1"/>
</dbReference>
<dbReference type="GO" id="GO:0030973">
    <property type="term" value="F:molybdate ion binding"/>
    <property type="evidence" value="ECO:0007669"/>
    <property type="project" value="TreeGrafter"/>
</dbReference>
<feature type="region of interest" description="Disordered" evidence="14">
    <location>
        <begin position="30"/>
        <end position="53"/>
    </location>
</feature>
<keyword evidence="6" id="KW-0479">Metal-binding</keyword>
<dbReference type="RefSeq" id="WP_109714197.1">
    <property type="nucleotide sequence ID" value="NZ_QGDS01000018.1"/>
</dbReference>
<evidence type="ECO:0000256" key="10">
    <source>
        <dbReference type="ARBA" id="ARBA00056002"/>
    </source>
</evidence>
<evidence type="ECO:0000256" key="4">
    <source>
        <dbReference type="ARBA" id="ARBA00022475"/>
    </source>
</evidence>
<dbReference type="SUPFAM" id="SSF53850">
    <property type="entry name" value="Periplasmic binding protein-like II"/>
    <property type="match status" value="2"/>
</dbReference>
<dbReference type="GO" id="GO:0005886">
    <property type="term" value="C:plasma membrane"/>
    <property type="evidence" value="ECO:0007669"/>
    <property type="project" value="UniProtKB-SubCell"/>
</dbReference>
<dbReference type="FunFam" id="3.40.190.10:FF:000030">
    <property type="entry name" value="Molybdate ABC transporter substrate-binding protein"/>
    <property type="match status" value="1"/>
</dbReference>
<comment type="function">
    <text evidence="10">Involved in the transport of molybdenum into the cell. Part of the binding-protein-dependent transport system ModABCD.</text>
</comment>
<dbReference type="AlphaFoldDB" id="A0A315ZS64"/>
<dbReference type="Pfam" id="PF13531">
    <property type="entry name" value="SBP_bac_11"/>
    <property type="match status" value="2"/>
</dbReference>
<reference evidence="17" key="1">
    <citation type="submission" date="2017-07" db="EMBL/GenBank/DDBJ databases">
        <authorList>
            <person name="Varghese N."/>
            <person name="Submissions S."/>
        </authorList>
    </citation>
    <scope>NUCLEOTIDE SEQUENCE [LARGE SCALE GENOMIC DNA]</scope>
    <source>
        <strain evidence="17">NLAE-zl-C134</strain>
    </source>
</reference>
<accession>A0A315ZS64</accession>
<evidence type="ECO:0000256" key="8">
    <source>
        <dbReference type="ARBA" id="ARBA00023136"/>
    </source>
</evidence>
<evidence type="ECO:0000313" key="16">
    <source>
        <dbReference type="EMBL" id="SUQ15933.1"/>
    </source>
</evidence>
<keyword evidence="17" id="KW-1185">Reference proteome</keyword>
<keyword evidence="8" id="KW-0472">Membrane</keyword>
<dbReference type="GO" id="GO:0046872">
    <property type="term" value="F:metal ion binding"/>
    <property type="evidence" value="ECO:0007669"/>
    <property type="project" value="UniProtKB-KW"/>
</dbReference>
<evidence type="ECO:0000256" key="9">
    <source>
        <dbReference type="ARBA" id="ARBA00023245"/>
    </source>
</evidence>
<dbReference type="Proteomes" id="UP000254051">
    <property type="component" value="Unassembled WGS sequence"/>
</dbReference>
<evidence type="ECO:0000256" key="14">
    <source>
        <dbReference type="SAM" id="MobiDB-lite"/>
    </source>
</evidence>
<proteinExistence type="inferred from homology"/>
<evidence type="ECO:0000256" key="5">
    <source>
        <dbReference type="ARBA" id="ARBA00022505"/>
    </source>
</evidence>
<dbReference type="EMBL" id="UHJJ01000018">
    <property type="protein sequence ID" value="SUQ15933.1"/>
    <property type="molecule type" value="Genomic_DNA"/>
</dbReference>
<evidence type="ECO:0000256" key="12">
    <source>
        <dbReference type="ARBA" id="ARBA00073171"/>
    </source>
</evidence>
<comment type="similarity">
    <text evidence="2">Belongs to the bacterial solute-binding protein ModA family.</text>
</comment>
<organism evidence="16 17">
    <name type="scientific">Faecalicatena contorta</name>
    <dbReference type="NCBI Taxonomy" id="39482"/>
    <lineage>
        <taxon>Bacteria</taxon>
        <taxon>Bacillati</taxon>
        <taxon>Bacillota</taxon>
        <taxon>Clostridia</taxon>
        <taxon>Lachnospirales</taxon>
        <taxon>Lachnospiraceae</taxon>
        <taxon>Faecalicatena</taxon>
    </lineage>
</organism>
<gene>
    <name evidence="16" type="ORF">SAMN05216529_11844</name>
</gene>
<comment type="subcellular location">
    <subcellularLocation>
        <location evidence="1">Cell membrane</location>
    </subcellularLocation>
</comment>
<dbReference type="InterPro" id="IPR005950">
    <property type="entry name" value="ModA"/>
</dbReference>
<dbReference type="NCBIfam" id="TIGR01256">
    <property type="entry name" value="modA"/>
    <property type="match status" value="2"/>
</dbReference>
<dbReference type="PANTHER" id="PTHR30632">
    <property type="entry name" value="MOLYBDATE-BINDING PERIPLASMIC PROTEIN"/>
    <property type="match status" value="1"/>
</dbReference>
<evidence type="ECO:0000256" key="2">
    <source>
        <dbReference type="ARBA" id="ARBA00009175"/>
    </source>
</evidence>
<dbReference type="GO" id="GO:0015689">
    <property type="term" value="P:molybdate ion transport"/>
    <property type="evidence" value="ECO:0007669"/>
    <property type="project" value="InterPro"/>
</dbReference>
<dbReference type="PANTHER" id="PTHR30632:SF0">
    <property type="entry name" value="SULFATE-BINDING PROTEIN"/>
    <property type="match status" value="1"/>
</dbReference>
<feature type="signal peptide" evidence="15">
    <location>
        <begin position="1"/>
        <end position="24"/>
    </location>
</feature>
<keyword evidence="5" id="KW-0500">Molybdenum</keyword>
<evidence type="ECO:0000256" key="7">
    <source>
        <dbReference type="ARBA" id="ARBA00022729"/>
    </source>
</evidence>
<dbReference type="OrthoDB" id="9785015at2"/>
<keyword evidence="7 15" id="KW-0732">Signal</keyword>
<evidence type="ECO:0000256" key="1">
    <source>
        <dbReference type="ARBA" id="ARBA00004236"/>
    </source>
</evidence>
<keyword evidence="3" id="KW-0813">Transport</keyword>
<evidence type="ECO:0000256" key="3">
    <source>
        <dbReference type="ARBA" id="ARBA00022448"/>
    </source>
</evidence>
<sequence>MKNVKKSCICFVAAMLLLFGCGNAGPNVPSAKAKTDPPAVADNEAAESTSKTEAEMEKTVKITGFKDVNTDAVTLIALGNSGVPVGQYSEEIFRNLGFWDSIQGKISYGTNVKEVLSQVEEGTVDCGVVYATDAATAEGIKVVCTAPEDALNTPVLYPAAVLKNSENPTAAKAFLNFLLSDGAVHEFEKVGFEMATDEKPAEVASDKACTLNVFAAASLMESLTSIQKLFNEQYPDITLVYNFDSSGTLQTQIEQGASADIFFSAAQKQMDTLQEEGYINGDTVTNLLNNKIVLIVSGEKE</sequence>
<feature type="chain" id="PRO_5043163461" description="Molybdate-binding protein ModA" evidence="15">
    <location>
        <begin position="25"/>
        <end position="301"/>
    </location>
</feature>
<dbReference type="Gene3D" id="3.40.190.10">
    <property type="entry name" value="Periplasmic binding protein-like II"/>
    <property type="match status" value="2"/>
</dbReference>
<name>A0A315ZS64_9FIRM</name>
<evidence type="ECO:0000256" key="6">
    <source>
        <dbReference type="ARBA" id="ARBA00022723"/>
    </source>
</evidence>
<dbReference type="PROSITE" id="PS51257">
    <property type="entry name" value="PROKAR_LIPOPROTEIN"/>
    <property type="match status" value="1"/>
</dbReference>
<evidence type="ECO:0000313" key="17">
    <source>
        <dbReference type="Proteomes" id="UP000254051"/>
    </source>
</evidence>
<evidence type="ECO:0000256" key="13">
    <source>
        <dbReference type="ARBA" id="ARBA00078141"/>
    </source>
</evidence>
<evidence type="ECO:0000256" key="15">
    <source>
        <dbReference type="SAM" id="SignalP"/>
    </source>
</evidence>
<protein>
    <recommendedName>
        <fullName evidence="12">Molybdate-binding protein ModA</fullName>
    </recommendedName>
    <alternativeName>
        <fullName evidence="13">Molybdate/tungstate-binding protein ModA</fullName>
    </alternativeName>
</protein>
<evidence type="ECO:0000256" key="11">
    <source>
        <dbReference type="ARBA" id="ARBA00062515"/>
    </source>
</evidence>
<comment type="subunit">
    <text evidence="11">The complex is composed of two ATP-binding proteins (ModC), two transmembrane proteins (ModB) and a solute-binding protein (ModA).</text>
</comment>
<dbReference type="InterPro" id="IPR050682">
    <property type="entry name" value="ModA/WtpA"/>
</dbReference>
<dbReference type="GO" id="GO:1901359">
    <property type="term" value="F:tungstate binding"/>
    <property type="evidence" value="ECO:0007669"/>
    <property type="project" value="UniProtKB-ARBA"/>
</dbReference>